<keyword evidence="2" id="KW-1185">Reference proteome</keyword>
<dbReference type="EMBL" id="CAJVPT010024076">
    <property type="protein sequence ID" value="CAG8668607.1"/>
    <property type="molecule type" value="Genomic_DNA"/>
</dbReference>
<organism evidence="1 2">
    <name type="scientific">Acaulospora colombiana</name>
    <dbReference type="NCBI Taxonomy" id="27376"/>
    <lineage>
        <taxon>Eukaryota</taxon>
        <taxon>Fungi</taxon>
        <taxon>Fungi incertae sedis</taxon>
        <taxon>Mucoromycota</taxon>
        <taxon>Glomeromycotina</taxon>
        <taxon>Glomeromycetes</taxon>
        <taxon>Diversisporales</taxon>
        <taxon>Acaulosporaceae</taxon>
        <taxon>Acaulospora</taxon>
    </lineage>
</organism>
<gene>
    <name evidence="1" type="ORF">ACOLOM_LOCUS8863</name>
</gene>
<name>A0ACA9NPX8_9GLOM</name>
<reference evidence="1" key="1">
    <citation type="submission" date="2021-06" db="EMBL/GenBank/DDBJ databases">
        <authorList>
            <person name="Kallberg Y."/>
            <person name="Tangrot J."/>
            <person name="Rosling A."/>
        </authorList>
    </citation>
    <scope>NUCLEOTIDE SEQUENCE</scope>
    <source>
        <strain evidence="1">CL356</strain>
    </source>
</reference>
<comment type="caution">
    <text evidence="1">The sequence shown here is derived from an EMBL/GenBank/DDBJ whole genome shotgun (WGS) entry which is preliminary data.</text>
</comment>
<feature type="non-terminal residue" evidence="1">
    <location>
        <position position="73"/>
    </location>
</feature>
<dbReference type="Proteomes" id="UP000789525">
    <property type="component" value="Unassembled WGS sequence"/>
</dbReference>
<accession>A0ACA9NPX8</accession>
<protein>
    <submittedName>
        <fullName evidence="1">12370_t:CDS:1</fullName>
    </submittedName>
</protein>
<evidence type="ECO:0000313" key="2">
    <source>
        <dbReference type="Proteomes" id="UP000789525"/>
    </source>
</evidence>
<proteinExistence type="predicted"/>
<sequence length="73" mass="8557">MIHKKGFSQQFWPMASRPVKRCQCWTLPPVRVRVESAPVRFPLRSVWPLDNPLCPVTAFWNERYANVLPEGHP</sequence>
<evidence type="ECO:0000313" key="1">
    <source>
        <dbReference type="EMBL" id="CAG8668607.1"/>
    </source>
</evidence>